<dbReference type="OrthoDB" id="286404at2"/>
<dbReference type="SUPFAM" id="SSF51735">
    <property type="entry name" value="NAD(P)-binding Rossmann-fold domains"/>
    <property type="match status" value="1"/>
</dbReference>
<keyword evidence="2" id="KW-0560">Oxidoreductase</keyword>
<proteinExistence type="inferred from homology"/>
<dbReference type="AlphaFoldDB" id="A0A401UY80"/>
<dbReference type="Proteomes" id="UP000288246">
    <property type="component" value="Unassembled WGS sequence"/>
</dbReference>
<organism evidence="3 4">
    <name type="scientific">Cellulomonas algicola</name>
    <dbReference type="NCBI Taxonomy" id="2071633"/>
    <lineage>
        <taxon>Bacteria</taxon>
        <taxon>Bacillati</taxon>
        <taxon>Actinomycetota</taxon>
        <taxon>Actinomycetes</taxon>
        <taxon>Micrococcales</taxon>
        <taxon>Cellulomonadaceae</taxon>
        <taxon>Cellulomonas</taxon>
    </lineage>
</organism>
<name>A0A401UY80_9CELL</name>
<dbReference type="InterPro" id="IPR020904">
    <property type="entry name" value="Sc_DH/Rdtase_CS"/>
</dbReference>
<evidence type="ECO:0000313" key="4">
    <source>
        <dbReference type="Proteomes" id="UP000288246"/>
    </source>
</evidence>
<dbReference type="PANTHER" id="PTHR42760:SF5">
    <property type="entry name" value="2-DEHYDRO-3-DEOXY-D-GLUCONATE 5-DEHYDROGENASE"/>
    <property type="match status" value="1"/>
</dbReference>
<evidence type="ECO:0000256" key="2">
    <source>
        <dbReference type="ARBA" id="ARBA00023002"/>
    </source>
</evidence>
<gene>
    <name evidence="3" type="primary">kduD</name>
    <name evidence="3" type="ORF">CTKZ_11900</name>
</gene>
<dbReference type="GO" id="GO:0016616">
    <property type="term" value="F:oxidoreductase activity, acting on the CH-OH group of donors, NAD or NADP as acceptor"/>
    <property type="evidence" value="ECO:0007669"/>
    <property type="project" value="TreeGrafter"/>
</dbReference>
<dbReference type="Pfam" id="PF13561">
    <property type="entry name" value="adh_short_C2"/>
    <property type="match status" value="1"/>
</dbReference>
<dbReference type="PANTHER" id="PTHR42760">
    <property type="entry name" value="SHORT-CHAIN DEHYDROGENASES/REDUCTASES FAMILY MEMBER"/>
    <property type="match status" value="1"/>
</dbReference>
<keyword evidence="4" id="KW-1185">Reference proteome</keyword>
<accession>A0A401UY80</accession>
<dbReference type="EMBL" id="BHYL01000084">
    <property type="protein sequence ID" value="GCD19628.1"/>
    <property type="molecule type" value="Genomic_DNA"/>
</dbReference>
<dbReference type="PROSITE" id="PS00061">
    <property type="entry name" value="ADH_SHORT"/>
    <property type="match status" value="1"/>
</dbReference>
<dbReference type="PRINTS" id="PR00081">
    <property type="entry name" value="GDHRDH"/>
</dbReference>
<dbReference type="FunFam" id="3.40.50.720:FF:000084">
    <property type="entry name" value="Short-chain dehydrogenase reductase"/>
    <property type="match status" value="1"/>
</dbReference>
<evidence type="ECO:0000256" key="1">
    <source>
        <dbReference type="ARBA" id="ARBA00006484"/>
    </source>
</evidence>
<dbReference type="Gene3D" id="3.40.50.720">
    <property type="entry name" value="NAD(P)-binding Rossmann-like Domain"/>
    <property type="match status" value="1"/>
</dbReference>
<comment type="similarity">
    <text evidence="1">Belongs to the short-chain dehydrogenases/reductases (SDR) family.</text>
</comment>
<comment type="caution">
    <text evidence="3">The sequence shown here is derived from an EMBL/GenBank/DDBJ whole genome shotgun (WGS) entry which is preliminary data.</text>
</comment>
<protein>
    <submittedName>
        <fullName evidence="3">2-deoxy-D-gluconate 3-dehydrogenase</fullName>
    </submittedName>
</protein>
<dbReference type="InterPro" id="IPR036291">
    <property type="entry name" value="NAD(P)-bd_dom_sf"/>
</dbReference>
<reference evidence="3 4" key="1">
    <citation type="submission" date="2018-11" db="EMBL/GenBank/DDBJ databases">
        <title>Draft genome sequence of Cellulomonas takizawaensis strain TKZ-21.</title>
        <authorList>
            <person name="Yamamura H."/>
            <person name="Hayashi T."/>
            <person name="Hamada M."/>
            <person name="Serisawa Y."/>
            <person name="Matsuyama K."/>
            <person name="Nakagawa Y."/>
            <person name="Otoguro M."/>
            <person name="Yanagida F."/>
            <person name="Hayakawa M."/>
        </authorList>
    </citation>
    <scope>NUCLEOTIDE SEQUENCE [LARGE SCALE GENOMIC DNA]</scope>
    <source>
        <strain evidence="3 4">TKZ-21</strain>
    </source>
</reference>
<sequence length="263" mass="26910">MTTAPSTSADYTARLFGLTGRLAVVTGASRGIGLAVAEALAWSGADVIGVSHSLPSGASDARAAVEAAGRTFTPLRADLADRAAVAALATDLAGRDVDILVNNGGTIRRTPAVAHTDEDFDHVLDVNLRSAFVLSREVGRTMVARGSGRIVNVASMLSFQGGITVPGYTASKSALAGLTRALANEWASSGVHVNAVAPGYVATANTDDLRADRSRAAEILGRIPAHRWATPSDVAGAVVFLCSPAADYVHGAVLPVDGGWLAR</sequence>
<dbReference type="InterPro" id="IPR002347">
    <property type="entry name" value="SDR_fam"/>
</dbReference>
<evidence type="ECO:0000313" key="3">
    <source>
        <dbReference type="EMBL" id="GCD19628.1"/>
    </source>
</evidence>
<dbReference type="RefSeq" id="WP_124342165.1">
    <property type="nucleotide sequence ID" value="NZ_BHYL01000084.1"/>
</dbReference>
<dbReference type="PRINTS" id="PR00080">
    <property type="entry name" value="SDRFAMILY"/>
</dbReference>